<dbReference type="KEGG" id="mcys:MCB1EB_1951"/>
<dbReference type="RefSeq" id="WP_045364668.1">
    <property type="nucleotide sequence ID" value="NZ_AP018150.1"/>
</dbReference>
<dbReference type="Proteomes" id="UP000282597">
    <property type="component" value="Chromosome"/>
</dbReference>
<accession>A0A2Z6EXI8</accession>
<dbReference type="EMBL" id="AP018150">
    <property type="protein sequence ID" value="BBE10112.1"/>
    <property type="molecule type" value="Genomic_DNA"/>
</dbReference>
<dbReference type="AlphaFoldDB" id="A0A2Z6EXI8"/>
<keyword evidence="2" id="KW-1185">Reference proteome</keyword>
<reference evidence="1 2" key="1">
    <citation type="journal article" date="2018" name="Microbes Environ.">
        <title>Comparative Genomic Insights into Endofungal Lifestyles of Two Bacterial Endosymbionts, Mycoavidus cysteinexigens and Burkholderia rhizoxinica.</title>
        <authorList>
            <person name="Sharmin D."/>
            <person name="Guo Y."/>
            <person name="Nishizawa T."/>
            <person name="Ohshima S."/>
            <person name="Sato Y."/>
            <person name="Takashima Y."/>
            <person name="Narisawa K."/>
            <person name="Ohta H."/>
        </authorList>
    </citation>
    <scope>NUCLEOTIDE SEQUENCE [LARGE SCALE GENOMIC DNA]</scope>
    <source>
        <strain evidence="1 2">B1-EB</strain>
    </source>
</reference>
<protein>
    <submittedName>
        <fullName evidence="1">Uncharacterized protein</fullName>
    </submittedName>
</protein>
<proteinExistence type="predicted"/>
<evidence type="ECO:0000313" key="1">
    <source>
        <dbReference type="EMBL" id="BBE10112.1"/>
    </source>
</evidence>
<gene>
    <name evidence="1" type="ORF">MCB1EB_1951</name>
</gene>
<sequence length="60" mass="7307">MDATTFHRHGWITQIPRYLYIAVLKIPSQLEMEGVLAFGRPRTWYAKFSPWRENFMDYRL</sequence>
<name>A0A2Z6EXI8_9BURK</name>
<organism evidence="1 2">
    <name type="scientific">Mycoavidus cysteinexigens</name>
    <dbReference type="NCBI Taxonomy" id="1553431"/>
    <lineage>
        <taxon>Bacteria</taxon>
        <taxon>Pseudomonadati</taxon>
        <taxon>Pseudomonadota</taxon>
        <taxon>Betaproteobacteria</taxon>
        <taxon>Burkholderiales</taxon>
        <taxon>Burkholderiaceae</taxon>
        <taxon>Mycoavidus</taxon>
    </lineage>
</organism>
<evidence type="ECO:0000313" key="2">
    <source>
        <dbReference type="Proteomes" id="UP000282597"/>
    </source>
</evidence>